<comment type="similarity">
    <text evidence="1">Belongs to the SurE nucleotidase family.</text>
</comment>
<dbReference type="Pfam" id="PF01975">
    <property type="entry name" value="SurE"/>
    <property type="match status" value="1"/>
</dbReference>
<dbReference type="PANTHER" id="PTHR30457">
    <property type="entry name" value="5'-NUCLEOTIDASE SURE"/>
    <property type="match status" value="1"/>
</dbReference>
<dbReference type="GO" id="GO:0046872">
    <property type="term" value="F:metal ion binding"/>
    <property type="evidence" value="ECO:0007669"/>
    <property type="project" value="UniProtKB-KW"/>
</dbReference>
<proteinExistence type="inferred from homology"/>
<evidence type="ECO:0000256" key="2">
    <source>
        <dbReference type="ARBA" id="ARBA00022723"/>
    </source>
</evidence>
<sequence length="318" mass="32574">MLPRSRSAYSRGSFAIETLRMMHVLPSVLLSLLALRAQAANIVSTNDDGWAEINIRTLYNALTKAGHSVVLSAPAENESGTGSAEATPSTVTNGCEFSSCPAGSPATGSNSSDTRLNYVNSYPVTSVKYGVQKFAPNFFSGNPDIVVSGPNVGANLGSTVQISGTVGAASAASNQLGIPAIAFSGTTGSQTAWDVATPDYSTLYADLSVNLTNTLLASGTPYLPNGTYLNVNFPSAGSGTSCTAAADFKFVLSRILSTSGTTVSTCGSDTLPTETSVVDTDGCYVSVSVGDASTKNDATADQQSVVLQKLESILSCLP</sequence>
<dbReference type="InterPro" id="IPR036523">
    <property type="entry name" value="SurE-like_sf"/>
</dbReference>
<evidence type="ECO:0000256" key="1">
    <source>
        <dbReference type="ARBA" id="ARBA00011062"/>
    </source>
</evidence>
<evidence type="ECO:0000256" key="3">
    <source>
        <dbReference type="ARBA" id="ARBA00022801"/>
    </source>
</evidence>
<gene>
    <name evidence="6" type="ORF">C8Q69DRAFT_449908</name>
</gene>
<keyword evidence="7" id="KW-1185">Reference proteome</keyword>
<feature type="signal peptide" evidence="4">
    <location>
        <begin position="1"/>
        <end position="39"/>
    </location>
</feature>
<evidence type="ECO:0000313" key="7">
    <source>
        <dbReference type="Proteomes" id="UP000283841"/>
    </source>
</evidence>
<dbReference type="SUPFAM" id="SSF64167">
    <property type="entry name" value="SurE-like"/>
    <property type="match status" value="1"/>
</dbReference>
<dbReference type="VEuPathDB" id="FungiDB:C8Q69DRAFT_449908"/>
<organism evidence="6 7">
    <name type="scientific">Byssochlamys spectabilis</name>
    <name type="common">Paecilomyces variotii</name>
    <dbReference type="NCBI Taxonomy" id="264951"/>
    <lineage>
        <taxon>Eukaryota</taxon>
        <taxon>Fungi</taxon>
        <taxon>Dikarya</taxon>
        <taxon>Ascomycota</taxon>
        <taxon>Pezizomycotina</taxon>
        <taxon>Eurotiomycetes</taxon>
        <taxon>Eurotiomycetidae</taxon>
        <taxon>Eurotiales</taxon>
        <taxon>Thermoascaceae</taxon>
        <taxon>Paecilomyces</taxon>
    </lineage>
</organism>
<dbReference type="Proteomes" id="UP000283841">
    <property type="component" value="Unassembled WGS sequence"/>
</dbReference>
<dbReference type="InterPro" id="IPR002828">
    <property type="entry name" value="SurE-like_Pase/nucleotidase"/>
</dbReference>
<dbReference type="GO" id="GO:0008252">
    <property type="term" value="F:nucleotidase activity"/>
    <property type="evidence" value="ECO:0007669"/>
    <property type="project" value="InterPro"/>
</dbReference>
<dbReference type="Gene3D" id="3.40.1210.10">
    <property type="entry name" value="Survival protein SurE-like phosphatase/nucleotidase"/>
    <property type="match status" value="1"/>
</dbReference>
<dbReference type="EMBL" id="RCNU01000001">
    <property type="protein sequence ID" value="RWQ99129.1"/>
    <property type="molecule type" value="Genomic_DNA"/>
</dbReference>
<dbReference type="PANTHER" id="PTHR30457:SF0">
    <property type="entry name" value="PHOSPHATASE, PUTATIVE (AFU_ORTHOLOGUE AFUA_4G01070)-RELATED"/>
    <property type="match status" value="1"/>
</dbReference>
<keyword evidence="2" id="KW-0479">Metal-binding</keyword>
<name>A0A443I4X2_BYSSP</name>
<dbReference type="STRING" id="264951.A0A443I4X2"/>
<evidence type="ECO:0000256" key="4">
    <source>
        <dbReference type="SAM" id="SignalP"/>
    </source>
</evidence>
<accession>A0A443I4X2</accession>
<dbReference type="InterPro" id="IPR030048">
    <property type="entry name" value="SurE"/>
</dbReference>
<dbReference type="AlphaFoldDB" id="A0A443I4X2"/>
<protein>
    <submittedName>
        <fullName evidence="6">5'/3'-nucleotidase sure family protein</fullName>
    </submittedName>
</protein>
<feature type="domain" description="Survival protein SurE-like phosphatase/nucleotidase" evidence="5">
    <location>
        <begin position="42"/>
        <end position="236"/>
    </location>
</feature>
<feature type="chain" id="PRO_5019066547" evidence="4">
    <location>
        <begin position="40"/>
        <end position="318"/>
    </location>
</feature>
<dbReference type="GeneID" id="39598680"/>
<keyword evidence="3" id="KW-0378">Hydrolase</keyword>
<evidence type="ECO:0000259" key="5">
    <source>
        <dbReference type="Pfam" id="PF01975"/>
    </source>
</evidence>
<comment type="caution">
    <text evidence="6">The sequence shown here is derived from an EMBL/GenBank/DDBJ whole genome shotgun (WGS) entry which is preliminary data.</text>
</comment>
<dbReference type="RefSeq" id="XP_028488774.1">
    <property type="nucleotide sequence ID" value="XM_028629403.1"/>
</dbReference>
<evidence type="ECO:0000313" key="6">
    <source>
        <dbReference type="EMBL" id="RWQ99129.1"/>
    </source>
</evidence>
<reference evidence="6 7" key="1">
    <citation type="journal article" date="2018" name="Front. Microbiol.">
        <title>Genomic and genetic insights into a cosmopolitan fungus, Paecilomyces variotii (Eurotiales).</title>
        <authorList>
            <person name="Urquhart A.S."/>
            <person name="Mondo S.J."/>
            <person name="Makela M.R."/>
            <person name="Hane J.K."/>
            <person name="Wiebenga A."/>
            <person name="He G."/>
            <person name="Mihaltcheva S."/>
            <person name="Pangilinan J."/>
            <person name="Lipzen A."/>
            <person name="Barry K."/>
            <person name="de Vries R.P."/>
            <person name="Grigoriev I.V."/>
            <person name="Idnurm A."/>
        </authorList>
    </citation>
    <scope>NUCLEOTIDE SEQUENCE [LARGE SCALE GENOMIC DNA]</scope>
    <source>
        <strain evidence="6 7">CBS 101075</strain>
    </source>
</reference>
<keyword evidence="4" id="KW-0732">Signal</keyword>